<dbReference type="RefSeq" id="WP_386754476.1">
    <property type="nucleotide sequence ID" value="NZ_JBHSNM010000002.1"/>
</dbReference>
<dbReference type="Proteomes" id="UP001596036">
    <property type="component" value="Unassembled WGS sequence"/>
</dbReference>
<protein>
    <submittedName>
        <fullName evidence="2">DUF1631 family protein</fullName>
    </submittedName>
</protein>
<reference evidence="3" key="1">
    <citation type="journal article" date="2019" name="Int. J. Syst. Evol. Microbiol.">
        <title>The Global Catalogue of Microorganisms (GCM) 10K type strain sequencing project: providing services to taxonomists for standard genome sequencing and annotation.</title>
        <authorList>
            <consortium name="The Broad Institute Genomics Platform"/>
            <consortium name="The Broad Institute Genome Sequencing Center for Infectious Disease"/>
            <person name="Wu L."/>
            <person name="Ma J."/>
        </authorList>
    </citation>
    <scope>NUCLEOTIDE SEQUENCE [LARGE SCALE GENOMIC DNA]</scope>
    <source>
        <strain evidence="3">KACC 11407</strain>
    </source>
</reference>
<evidence type="ECO:0000313" key="2">
    <source>
        <dbReference type="EMBL" id="MFC5570127.1"/>
    </source>
</evidence>
<keyword evidence="3" id="KW-1185">Reference proteome</keyword>
<dbReference type="Pfam" id="PF07793">
    <property type="entry name" value="DUF1631"/>
    <property type="match status" value="1"/>
</dbReference>
<accession>A0ABW0SM59</accession>
<dbReference type="EMBL" id="JBHSNM010000002">
    <property type="protein sequence ID" value="MFC5570127.1"/>
    <property type="molecule type" value="Genomic_DNA"/>
</dbReference>
<evidence type="ECO:0000313" key="3">
    <source>
        <dbReference type="Proteomes" id="UP001596036"/>
    </source>
</evidence>
<comment type="caution">
    <text evidence="2">The sequence shown here is derived from an EMBL/GenBank/DDBJ whole genome shotgun (WGS) entry which is preliminary data.</text>
</comment>
<dbReference type="InterPro" id="IPR012434">
    <property type="entry name" value="DUF1631"/>
</dbReference>
<proteinExistence type="predicted"/>
<gene>
    <name evidence="2" type="ORF">ACFPN1_08660</name>
</gene>
<feature type="coiled-coil region" evidence="1">
    <location>
        <begin position="24"/>
        <end position="59"/>
    </location>
</feature>
<organism evidence="2 3">
    <name type="scientific">Lysobacter yangpyeongensis</name>
    <dbReference type="NCBI Taxonomy" id="346182"/>
    <lineage>
        <taxon>Bacteria</taxon>
        <taxon>Pseudomonadati</taxon>
        <taxon>Pseudomonadota</taxon>
        <taxon>Gammaproteobacteria</taxon>
        <taxon>Lysobacterales</taxon>
        <taxon>Lysobacteraceae</taxon>
        <taxon>Lysobacter</taxon>
    </lineage>
</organism>
<evidence type="ECO:0000256" key="1">
    <source>
        <dbReference type="SAM" id="Coils"/>
    </source>
</evidence>
<keyword evidence="1" id="KW-0175">Coiled coil</keyword>
<sequence>MSVTFEHSALHLTLASVQLPRRVRRALEQVYNLAADEMARALERMLAEFEQQQFRLADQAANPGLQQAYFDTLRLVRQNRADLIPEFLGGLEAALASIREPPQPAGKTTGHLHFGNLRLVEEHELDEDAVLRSIAARHESRTSLPLHLLGQRFGVLAGTPAFEAERLPVGPRQLGEILARSSRVLQIDLQPRLDLFRCFDHYALNGYAQLVEAMNAMLARENILPNLAYVPIRVRPAVQSELTGEAGRERREQALAAQRSGAATRNMPYTGWFSGDEGAQEGPESFTLLQEMLASRRDLLNKLTPGNNNADSAARRQLSTDDVMQALARMQATPRDPAGETSRPRSVHDVRQALLAQSRQSQGQATALSREDNDAFELLAILLAEIQRELRQDAPGNRLVHKLVVPLLRLVLKDRGFFVQQGHPARQLLNAVAESGANWVGDDEVDTQLNDQLSHAVEDVVAHYQGDTNVFDAANQRVQQHLGLMARRAEVAERRHVEAARGKEKLELAKRRATEVIAGISEGHKLPRFVQTLLANSWTDVLTLVVLRNGEDSEEWQRQVEATTAIVHATSLNQPTSPPPGLAAQIEHALTLVGYHSDEAGDIARRLTANVDDDETDSASRTELAMRLKARGRLGQESVAEKPPLPPRNEREQAAYDMLRTLPFGAWFEFITNQQGDVVRRRLSWYSPMTDHALFVNQRGQRVGEQSLDSLARMLASGQMRIVTVEHSSLVDRAWHSALGVLRGFVSGKHAADAPAGEPHPGEEA</sequence>
<name>A0ABW0SM59_9GAMM</name>